<dbReference type="GO" id="GO:0016740">
    <property type="term" value="F:transferase activity"/>
    <property type="evidence" value="ECO:0007669"/>
    <property type="project" value="InterPro"/>
</dbReference>
<dbReference type="OrthoDB" id="285674at2759"/>
<dbReference type="Gene3D" id="3.90.550.10">
    <property type="entry name" value="Spore Coat Polysaccharide Biosynthesis Protein SpsA, Chain A"/>
    <property type="match status" value="1"/>
</dbReference>
<dbReference type="EMBL" id="CAJFDI010000001">
    <property type="protein sequence ID" value="CAD5211796.1"/>
    <property type="molecule type" value="Genomic_DNA"/>
</dbReference>
<dbReference type="InterPro" id="IPR018357">
    <property type="entry name" value="Hexapep_transf_CS"/>
</dbReference>
<evidence type="ECO:0000259" key="2">
    <source>
        <dbReference type="Pfam" id="PF00483"/>
    </source>
</evidence>
<dbReference type="InterPro" id="IPR056729">
    <property type="entry name" value="GMPPB_C"/>
</dbReference>
<evidence type="ECO:0000313" key="4">
    <source>
        <dbReference type="EMBL" id="CAD5211796.1"/>
    </source>
</evidence>
<dbReference type="Proteomes" id="UP000659654">
    <property type="component" value="Unassembled WGS sequence"/>
</dbReference>
<dbReference type="SMR" id="A0A7I8XNJ6"/>
<dbReference type="PANTHER" id="PTHR22572">
    <property type="entry name" value="SUGAR-1-PHOSPHATE GUANYL TRANSFERASE"/>
    <property type="match status" value="1"/>
</dbReference>
<dbReference type="Proteomes" id="UP000582659">
    <property type="component" value="Unassembled WGS sequence"/>
</dbReference>
<feature type="domain" description="Mannose-1-phosphate guanyltransferase C-terminal" evidence="3">
    <location>
        <begin position="289"/>
        <end position="426"/>
    </location>
</feature>
<comment type="caution">
    <text evidence="4">The sequence shown here is derived from an EMBL/GenBank/DDBJ whole genome shotgun (WGS) entry which is preliminary data.</text>
</comment>
<gene>
    <name evidence="4" type="ORF">BXYJ_LOCUS2600</name>
</gene>
<name>A0A7I8XNJ6_BURXY</name>
<organism evidence="4 5">
    <name type="scientific">Bursaphelenchus xylophilus</name>
    <name type="common">Pinewood nematode worm</name>
    <name type="synonym">Aphelenchoides xylophilus</name>
    <dbReference type="NCBI Taxonomy" id="6326"/>
    <lineage>
        <taxon>Eukaryota</taxon>
        <taxon>Metazoa</taxon>
        <taxon>Ecdysozoa</taxon>
        <taxon>Nematoda</taxon>
        <taxon>Chromadorea</taxon>
        <taxon>Rhabditida</taxon>
        <taxon>Tylenchina</taxon>
        <taxon>Tylenchomorpha</taxon>
        <taxon>Aphelenchoidea</taxon>
        <taxon>Aphelenchoididae</taxon>
        <taxon>Bursaphelenchus</taxon>
    </lineage>
</organism>
<sequence>MDSCVMLPSRVTVSANMSAKAVLLVGGAQKGTRFRPLSLGLPKPLFPVAGLPLIEHHIEQLCECKALTEILLLGFYPSEEFTHFIECAKKKYGIHIEYLEENAPSGTAGGLLRFRDRILQPTKGKETEYVFVLNADICGDLPITDLLDEIKRQPDAEAVLLTTEATRDQASNFGCLVVDPKSKKVLHYVEKPSTFVSITISCGIFILRPNFWPNQLERAEAEAGGNGTLWYETDVFPQMASDGKLYALHTTRWWSQTKTPAGALYANGHYLRLYRVKCPERLAKSSPQIIGDVFIDPTAVVDPTAKIGPNVSIGAGAVIGAGVRVRESIILPECVLEEHCCVLHAVVGWRSILEPWTRVEGTPIAPNPNVPFAKLDNKPLFNGDGRLNPSLTILGSNVRVLRELVILNTVVLPYKELSTSKHNQIIL</sequence>
<dbReference type="Gene3D" id="2.160.10.10">
    <property type="entry name" value="Hexapeptide repeat proteins"/>
    <property type="match status" value="1"/>
</dbReference>
<dbReference type="InterPro" id="IPR005835">
    <property type="entry name" value="NTP_transferase_dom"/>
</dbReference>
<dbReference type="AlphaFoldDB" id="A0A7I8XNJ6"/>
<evidence type="ECO:0000256" key="1">
    <source>
        <dbReference type="ARBA" id="ARBA00007274"/>
    </source>
</evidence>
<evidence type="ECO:0000259" key="3">
    <source>
        <dbReference type="Pfam" id="PF25087"/>
    </source>
</evidence>
<dbReference type="Pfam" id="PF25087">
    <property type="entry name" value="GMPPB_C"/>
    <property type="match status" value="1"/>
</dbReference>
<evidence type="ECO:0000313" key="5">
    <source>
        <dbReference type="Proteomes" id="UP000659654"/>
    </source>
</evidence>
<dbReference type="Pfam" id="PF00483">
    <property type="entry name" value="NTP_transferase"/>
    <property type="match status" value="1"/>
</dbReference>
<proteinExistence type="inferred from homology"/>
<keyword evidence="5" id="KW-1185">Reference proteome</keyword>
<dbReference type="InterPro" id="IPR029044">
    <property type="entry name" value="Nucleotide-diphossugar_trans"/>
</dbReference>
<accession>A0A7I8XNJ6</accession>
<reference evidence="4" key="1">
    <citation type="submission" date="2020-09" db="EMBL/GenBank/DDBJ databases">
        <authorList>
            <person name="Kikuchi T."/>
        </authorList>
    </citation>
    <scope>NUCLEOTIDE SEQUENCE</scope>
    <source>
        <strain evidence="4">Ka4C1</strain>
    </source>
</reference>
<comment type="similarity">
    <text evidence="1">Belongs to the transferase hexapeptide repeat family.</text>
</comment>
<feature type="domain" description="Nucleotidyl transferase" evidence="2">
    <location>
        <begin position="20"/>
        <end position="255"/>
    </location>
</feature>
<protein>
    <submittedName>
        <fullName evidence="4">(pine wood nematode) hypothetical protein</fullName>
    </submittedName>
</protein>
<dbReference type="PROSITE" id="PS00101">
    <property type="entry name" value="HEXAPEP_TRANSFERASES"/>
    <property type="match status" value="2"/>
</dbReference>
<dbReference type="EMBL" id="CAJFCV020000001">
    <property type="protein sequence ID" value="CAG9089150.1"/>
    <property type="molecule type" value="Genomic_DNA"/>
</dbReference>
<dbReference type="InterPro" id="IPR050486">
    <property type="entry name" value="Mannose-1P_guanyltransferase"/>
</dbReference>
<dbReference type="SUPFAM" id="SSF53448">
    <property type="entry name" value="Nucleotide-diphospho-sugar transferases"/>
    <property type="match status" value="1"/>
</dbReference>